<protein>
    <submittedName>
        <fullName evidence="1">Uncharacterized protein</fullName>
    </submittedName>
</protein>
<dbReference type="Ensembl" id="ENSMMMT00000013497.1">
    <property type="protein sequence ID" value="ENSMMMP00000011817.1"/>
    <property type="gene ID" value="ENSMMMG00000010580.1"/>
</dbReference>
<reference evidence="1" key="2">
    <citation type="submission" date="2025-09" db="UniProtKB">
        <authorList>
            <consortium name="Ensembl"/>
        </authorList>
    </citation>
    <scope>IDENTIFICATION</scope>
</reference>
<reference evidence="1" key="1">
    <citation type="submission" date="2025-08" db="UniProtKB">
        <authorList>
            <consortium name="Ensembl"/>
        </authorList>
    </citation>
    <scope>IDENTIFICATION</scope>
</reference>
<dbReference type="AlphaFoldDB" id="A0A8C5ZAC6"/>
<sequence length="65" mass="7454">MPASEIQTKLRDPKQLSETLFQSKKVKRGRAWWRTPVIPAIWEAKTGGSYLQQIEVLSNSVRPCL</sequence>
<evidence type="ECO:0000313" key="1">
    <source>
        <dbReference type="Ensembl" id="ENSMMMP00000011817.1"/>
    </source>
</evidence>
<keyword evidence="2" id="KW-1185">Reference proteome</keyword>
<organism evidence="1 2">
    <name type="scientific">Marmota marmota marmota</name>
    <name type="common">Alpine marmot</name>
    <dbReference type="NCBI Taxonomy" id="9994"/>
    <lineage>
        <taxon>Eukaryota</taxon>
        <taxon>Metazoa</taxon>
        <taxon>Chordata</taxon>
        <taxon>Craniata</taxon>
        <taxon>Vertebrata</taxon>
        <taxon>Euteleostomi</taxon>
        <taxon>Mammalia</taxon>
        <taxon>Eutheria</taxon>
        <taxon>Euarchontoglires</taxon>
        <taxon>Glires</taxon>
        <taxon>Rodentia</taxon>
        <taxon>Sciuromorpha</taxon>
        <taxon>Sciuridae</taxon>
        <taxon>Xerinae</taxon>
        <taxon>Marmotini</taxon>
        <taxon>Marmota</taxon>
    </lineage>
</organism>
<accession>A0A8C5ZAC6</accession>
<name>A0A8C5ZAC6_MARMA</name>
<proteinExistence type="predicted"/>
<evidence type="ECO:0000313" key="2">
    <source>
        <dbReference type="Proteomes" id="UP000694407"/>
    </source>
</evidence>
<dbReference type="Proteomes" id="UP000694407">
    <property type="component" value="Unplaced"/>
</dbReference>